<evidence type="ECO:0000313" key="2">
    <source>
        <dbReference type="Proteomes" id="UP000785679"/>
    </source>
</evidence>
<name>A0A8J8T097_HALGN</name>
<organism evidence="1 2">
    <name type="scientific">Halteria grandinella</name>
    <dbReference type="NCBI Taxonomy" id="5974"/>
    <lineage>
        <taxon>Eukaryota</taxon>
        <taxon>Sar</taxon>
        <taxon>Alveolata</taxon>
        <taxon>Ciliophora</taxon>
        <taxon>Intramacronucleata</taxon>
        <taxon>Spirotrichea</taxon>
        <taxon>Stichotrichia</taxon>
        <taxon>Sporadotrichida</taxon>
        <taxon>Halteriidae</taxon>
        <taxon>Halteria</taxon>
    </lineage>
</organism>
<evidence type="ECO:0000313" key="1">
    <source>
        <dbReference type="EMBL" id="TNV77417.1"/>
    </source>
</evidence>
<dbReference type="EMBL" id="RRYP01011944">
    <property type="protein sequence ID" value="TNV77417.1"/>
    <property type="molecule type" value="Genomic_DNA"/>
</dbReference>
<accession>A0A8J8T097</accession>
<dbReference type="AlphaFoldDB" id="A0A8J8T097"/>
<reference evidence="1" key="1">
    <citation type="submission" date="2019-06" db="EMBL/GenBank/DDBJ databases">
        <authorList>
            <person name="Zheng W."/>
        </authorList>
    </citation>
    <scope>NUCLEOTIDE SEQUENCE</scope>
    <source>
        <strain evidence="1">QDHG01</strain>
    </source>
</reference>
<comment type="caution">
    <text evidence="1">The sequence shown here is derived from an EMBL/GenBank/DDBJ whole genome shotgun (WGS) entry which is preliminary data.</text>
</comment>
<keyword evidence="2" id="KW-1185">Reference proteome</keyword>
<protein>
    <submittedName>
        <fullName evidence="1">Uncharacterized protein</fullName>
    </submittedName>
</protein>
<gene>
    <name evidence="1" type="ORF">FGO68_gene8656</name>
</gene>
<sequence length="256" mass="29212">MGQLAQFFNSQQIETIALWDNLVPQDVGDYWKVAQQIQHVVNITYYPSAYTRDHMPLKPVRSIIIGHPSIQTFSKELEGINAQDVLAKIPTQILEGKKHFVGFIAGWPGDEDAKKECYFFKECLSQMKREDILVIVTCHPRGDKTFEKGLYSDFPFVFVPDNISTNEMTVISELIINQKSTAGPKIATFKNIMFAVSDHSYTNPLIESKMYSTVRKAELFPESLEETLGMEQKPDVFEILQMPKDPIGFIKQLIRA</sequence>
<proteinExistence type="predicted"/>
<dbReference type="Proteomes" id="UP000785679">
    <property type="component" value="Unassembled WGS sequence"/>
</dbReference>